<dbReference type="EMBL" id="OGTW02000073">
    <property type="protein sequence ID" value="SPS11567.1"/>
    <property type="molecule type" value="Genomic_DNA"/>
</dbReference>
<organism evidence="2 3">
    <name type="scientific">Lactococcus lactis</name>
    <dbReference type="NCBI Taxonomy" id="1358"/>
    <lineage>
        <taxon>Bacteria</taxon>
        <taxon>Bacillati</taxon>
        <taxon>Bacillota</taxon>
        <taxon>Bacilli</taxon>
        <taxon>Lactobacillales</taxon>
        <taxon>Streptococcaceae</taxon>
        <taxon>Lactococcus</taxon>
    </lineage>
</organism>
<protein>
    <submittedName>
        <fullName evidence="2">Uncharacterized protein</fullName>
    </submittedName>
</protein>
<sequence>MNLIIIYCNDFDKNLGLNTTYKDFYNWLSDSLNSLN</sequence>
<proteinExistence type="predicted"/>
<dbReference type="EMBL" id="OGTW01000073">
    <property type="protein sequence ID" value="SPB26251.1"/>
    <property type="molecule type" value="Genomic_DNA"/>
</dbReference>
<evidence type="ECO:0000313" key="3">
    <source>
        <dbReference type="Proteomes" id="UP000279235"/>
    </source>
</evidence>
<reference evidence="3" key="2">
    <citation type="submission" date="2018-05" db="EMBL/GenBank/DDBJ databases">
        <authorList>
            <person name="Duru I."/>
        </authorList>
    </citation>
    <scope>NUCLEOTIDE SEQUENCE [LARGE SCALE GENOMIC DNA]</scope>
</reference>
<dbReference type="Proteomes" id="UP000279235">
    <property type="component" value="Unassembled WGS sequence"/>
</dbReference>
<evidence type="ECO:0000313" key="1">
    <source>
        <dbReference type="EMBL" id="SPB26251.1"/>
    </source>
</evidence>
<reference evidence="1" key="1">
    <citation type="submission" date="2018-01" db="EMBL/GenBank/DDBJ databases">
        <authorList>
            <person name="Gaut B.S."/>
            <person name="Morton B.R."/>
            <person name="Clegg M.T."/>
            <person name="Duvall M.R."/>
        </authorList>
    </citation>
    <scope>NUCLEOTIDE SEQUENCE</scope>
    <source>
        <strain evidence="1">Lactococcus lactis</strain>
    </source>
</reference>
<reference evidence="2" key="3">
    <citation type="submission" date="2018-05" db="EMBL/GenBank/DDBJ databases">
        <authorList>
            <person name="Lanie J.A."/>
            <person name="Ng W.-L."/>
            <person name="Kazmierczak K.M."/>
            <person name="Andrzejewski T.M."/>
            <person name="Davidsen T.M."/>
            <person name="Wayne K.J."/>
            <person name="Tettelin H."/>
            <person name="Glass J.I."/>
            <person name="Rusch D."/>
            <person name="Podicherti R."/>
            <person name="Tsui H.-C.T."/>
            <person name="Winkler M.E."/>
        </authorList>
    </citation>
    <scope>NUCLEOTIDE SEQUENCE</scope>
    <source>
        <strain evidence="2">Lactococcus lactis</strain>
    </source>
</reference>
<gene>
    <name evidence="2" type="ORF">AMHIJAGA_01501</name>
</gene>
<evidence type="ECO:0000313" key="2">
    <source>
        <dbReference type="EMBL" id="SPS11567.1"/>
    </source>
</evidence>
<dbReference type="AlphaFoldDB" id="A0A2X0R474"/>
<name>A0A2X0R474_9LACT</name>
<accession>A0A2X0R474</accession>